<feature type="transmembrane region" description="Helical" evidence="1">
    <location>
        <begin position="55"/>
        <end position="74"/>
    </location>
</feature>
<keyword evidence="1" id="KW-0812">Transmembrane</keyword>
<accession>A0A4D5RWQ3</accession>
<name>A0A4D5RWQ3_IXOSC</name>
<protein>
    <submittedName>
        <fullName evidence="2">Uncharacterized protein</fullName>
    </submittedName>
</protein>
<dbReference type="AlphaFoldDB" id="A0A4D5RWQ3"/>
<sequence length="114" mass="13942">MPSVLCYIFFSRICAAHPPFLRVLQLMVYQLPDLELQYYNNLNMREVAFRLLHDYIFFFLYLIWCMFLLPVNEFPVLQLGFKPNQPHAEKRHRCSPMLWPLLFLFFFFGFLHRT</sequence>
<dbReference type="EMBL" id="GHJT01007508">
    <property type="protein sequence ID" value="MOY41479.1"/>
    <property type="molecule type" value="Transcribed_RNA"/>
</dbReference>
<organism evidence="2">
    <name type="scientific">Ixodes scapularis</name>
    <name type="common">Black-legged tick</name>
    <name type="synonym">Deer tick</name>
    <dbReference type="NCBI Taxonomy" id="6945"/>
    <lineage>
        <taxon>Eukaryota</taxon>
        <taxon>Metazoa</taxon>
        <taxon>Ecdysozoa</taxon>
        <taxon>Arthropoda</taxon>
        <taxon>Chelicerata</taxon>
        <taxon>Arachnida</taxon>
        <taxon>Acari</taxon>
        <taxon>Parasitiformes</taxon>
        <taxon>Ixodida</taxon>
        <taxon>Ixodoidea</taxon>
        <taxon>Ixodidae</taxon>
        <taxon>Ixodinae</taxon>
        <taxon>Ixodes</taxon>
    </lineage>
</organism>
<evidence type="ECO:0000256" key="1">
    <source>
        <dbReference type="SAM" id="Phobius"/>
    </source>
</evidence>
<keyword evidence="1" id="KW-1133">Transmembrane helix</keyword>
<evidence type="ECO:0000313" key="2">
    <source>
        <dbReference type="EMBL" id="MOY41479.1"/>
    </source>
</evidence>
<reference evidence="2" key="1">
    <citation type="submission" date="2019-04" db="EMBL/GenBank/DDBJ databases">
        <title>An insight into the mialome of Ixodes scapularis.</title>
        <authorList>
            <person name="Ribeiro J.M."/>
            <person name="Mather T.N."/>
            <person name="Karim S."/>
        </authorList>
    </citation>
    <scope>NUCLEOTIDE SEQUENCE</scope>
</reference>
<proteinExistence type="predicted"/>
<feature type="transmembrane region" description="Helical" evidence="1">
    <location>
        <begin position="94"/>
        <end position="111"/>
    </location>
</feature>
<keyword evidence="1" id="KW-0472">Membrane</keyword>